<dbReference type="Pfam" id="PF11917">
    <property type="entry name" value="DUF3435"/>
    <property type="match status" value="1"/>
</dbReference>
<evidence type="ECO:0000256" key="2">
    <source>
        <dbReference type="SAM" id="MobiDB-lite"/>
    </source>
</evidence>
<dbReference type="InterPro" id="IPR011010">
    <property type="entry name" value="DNA_brk_join_enz"/>
</dbReference>
<dbReference type="SMART" id="SM00355">
    <property type="entry name" value="ZnF_C2H2"/>
    <property type="match status" value="3"/>
</dbReference>
<dbReference type="Gene3D" id="1.10.443.10">
    <property type="entry name" value="Intergrase catalytic core"/>
    <property type="match status" value="1"/>
</dbReference>
<dbReference type="GO" id="GO:0003677">
    <property type="term" value="F:DNA binding"/>
    <property type="evidence" value="ECO:0007669"/>
    <property type="project" value="InterPro"/>
</dbReference>
<dbReference type="GO" id="GO:0015074">
    <property type="term" value="P:DNA integration"/>
    <property type="evidence" value="ECO:0007669"/>
    <property type="project" value="InterPro"/>
</dbReference>
<evidence type="ECO:0000259" key="3">
    <source>
        <dbReference type="SMART" id="SM00355"/>
    </source>
</evidence>
<organism evidence="4 5">
    <name type="scientific">Aureobasidium pullulans</name>
    <name type="common">Black yeast</name>
    <name type="synonym">Pullularia pullulans</name>
    <dbReference type="NCBI Taxonomy" id="5580"/>
    <lineage>
        <taxon>Eukaryota</taxon>
        <taxon>Fungi</taxon>
        <taxon>Dikarya</taxon>
        <taxon>Ascomycota</taxon>
        <taxon>Pezizomycotina</taxon>
        <taxon>Dothideomycetes</taxon>
        <taxon>Dothideomycetidae</taxon>
        <taxon>Dothideales</taxon>
        <taxon>Saccotheciaceae</taxon>
        <taxon>Aureobasidium</taxon>
    </lineage>
</organism>
<feature type="compositionally biased region" description="Basic and acidic residues" evidence="2">
    <location>
        <begin position="361"/>
        <end position="370"/>
    </location>
</feature>
<feature type="region of interest" description="Disordered" evidence="2">
    <location>
        <begin position="361"/>
        <end position="400"/>
    </location>
</feature>
<dbReference type="Proteomes" id="UP000304928">
    <property type="component" value="Unassembled WGS sequence"/>
</dbReference>
<feature type="compositionally biased region" description="Polar residues" evidence="2">
    <location>
        <begin position="734"/>
        <end position="749"/>
    </location>
</feature>
<dbReference type="AlphaFoldDB" id="A0A4S9ARU5"/>
<feature type="domain" description="C2H2-type" evidence="3">
    <location>
        <begin position="585"/>
        <end position="607"/>
    </location>
</feature>
<protein>
    <recommendedName>
        <fullName evidence="3">C2H2-type domain-containing protein</fullName>
    </recommendedName>
</protein>
<dbReference type="InterPro" id="IPR021842">
    <property type="entry name" value="DUF3435"/>
</dbReference>
<evidence type="ECO:0000313" key="5">
    <source>
        <dbReference type="Proteomes" id="UP000304928"/>
    </source>
</evidence>
<dbReference type="GO" id="GO:0006310">
    <property type="term" value="P:DNA recombination"/>
    <property type="evidence" value="ECO:0007669"/>
    <property type="project" value="UniProtKB-KW"/>
</dbReference>
<comment type="caution">
    <text evidence="4">The sequence shown here is derived from an EMBL/GenBank/DDBJ whole genome shotgun (WGS) entry which is preliminary data.</text>
</comment>
<dbReference type="SUPFAM" id="SSF56349">
    <property type="entry name" value="DNA breaking-rejoining enzymes"/>
    <property type="match status" value="1"/>
</dbReference>
<feature type="domain" description="C2H2-type" evidence="3">
    <location>
        <begin position="673"/>
        <end position="698"/>
    </location>
</feature>
<feature type="region of interest" description="Disordered" evidence="2">
    <location>
        <begin position="710"/>
        <end position="749"/>
    </location>
</feature>
<dbReference type="EMBL" id="QZAR01000335">
    <property type="protein sequence ID" value="THW82725.1"/>
    <property type="molecule type" value="Genomic_DNA"/>
</dbReference>
<evidence type="ECO:0000256" key="1">
    <source>
        <dbReference type="ARBA" id="ARBA00023172"/>
    </source>
</evidence>
<dbReference type="PANTHER" id="PTHR37535">
    <property type="entry name" value="FLUG DOMAIN PROTEIN"/>
    <property type="match status" value="1"/>
</dbReference>
<accession>A0A4S9ARU5</accession>
<proteinExistence type="predicted"/>
<gene>
    <name evidence="4" type="ORF">D6D15_10036</name>
</gene>
<dbReference type="InterPro" id="IPR013087">
    <property type="entry name" value="Znf_C2H2_type"/>
</dbReference>
<evidence type="ECO:0000313" key="4">
    <source>
        <dbReference type="EMBL" id="THW82725.1"/>
    </source>
</evidence>
<sequence length="835" mass="93985">MHLWSFGIPLILAKFIQKLPDMEGASTSGRAKPLASVELAKHLLHFLWVCDEYIFKHPRIRLQLSFAILVMMYQGLRPGEFIECSSQRGLNEGFTYQDFALQAQPGSHGEKRRWVLQITVRLRKNHRGNQRDNVTHILTDEPGNPHLCPVTHFCALAFADGAFQNLRSPEDLNRVKTGATVRIKDSVKHTSVLRRLDQAGHVSPTLVFGADSLNFYLNGLGERAGYRDNLTAYAFRHGHGNKLDQMLSSVQRRQRMGHKSDDTFQYYISRISGVDTQSIMLGREPRQELMDHVRSMANHHDPVAPALLALDRPMRGDRERRSQVLYPEAMTERRAFDIWRTQRKINLRRRRTVHFEEQDELGHLEEHDASDVVEEQETLRSEDTASSRSQDTTNPYTVVRTGPSPYLLSVMRYEPARATFIRYFSSNNPPTLAEGIAPLQTLADPTPSSIFYPGAHPNEDGCCRHCERDLRRLPKARANRHLLACMQNILKSEAGRKVSDLTPPLESIDKSGKAACRWSCCTYSFGSSKASGIADHVTQHIKSSRDSVCWWNECKFSANSKTALATHLLDCHSLFSAVTLPTDVNFCYECGEWVESKTSWDSHCEAHMSKLSSLGPFCGQIVRYGVVIVVAKCVFCLGKIGTGFSRRFHQFADCYALHAHIDSHLSKVKDWPLVCPHPYCDYLSVHVEGFWLHLVQSHGIEARVVRPKRNRPVGQPVDPLQSQQGVDMSDDESAMNQSDSLGRSDGVDNSSLSSVDIADDNMHDLSYGIHFLLRAVASSIRAIPYVAYILIGRTLSGGNVAEIGCIVVGSQALVVSRFFLNFVVATCLLLLQTQW</sequence>
<feature type="domain" description="C2H2-type" evidence="3">
    <location>
        <begin position="547"/>
        <end position="572"/>
    </location>
</feature>
<keyword evidence="1" id="KW-0233">DNA recombination</keyword>
<dbReference type="InterPro" id="IPR013762">
    <property type="entry name" value="Integrase-like_cat_sf"/>
</dbReference>
<name>A0A4S9ARU5_AURPU</name>
<feature type="compositionally biased region" description="Polar residues" evidence="2">
    <location>
        <begin position="386"/>
        <end position="396"/>
    </location>
</feature>
<dbReference type="PANTHER" id="PTHR37535:SF3">
    <property type="entry name" value="FLUG DOMAIN-CONTAINING PROTEIN"/>
    <property type="match status" value="1"/>
</dbReference>
<reference evidence="4 5" key="1">
    <citation type="submission" date="2018-10" db="EMBL/GenBank/DDBJ databases">
        <title>Fifty Aureobasidium pullulans genomes reveal a recombining polyextremotolerant generalist.</title>
        <authorList>
            <person name="Gostincar C."/>
            <person name="Turk M."/>
            <person name="Zajc J."/>
            <person name="Gunde-Cimerman N."/>
        </authorList>
    </citation>
    <scope>NUCLEOTIDE SEQUENCE [LARGE SCALE GENOMIC DNA]</scope>
    <source>
        <strain evidence="4 5">EXF-10507</strain>
    </source>
</reference>